<evidence type="ECO:0000313" key="4">
    <source>
        <dbReference type="Proteomes" id="UP000186513"/>
    </source>
</evidence>
<feature type="domain" description="eCIS core" evidence="2">
    <location>
        <begin position="52"/>
        <end position="117"/>
    </location>
</feature>
<keyword evidence="4" id="KW-1185">Reference proteome</keyword>
<dbReference type="EMBL" id="FPKR01000019">
    <property type="protein sequence ID" value="SFZ79543.1"/>
    <property type="molecule type" value="Genomic_DNA"/>
</dbReference>
<organism evidence="3 4">
    <name type="scientific">Chitinimonas taiwanensis DSM 18899</name>
    <dbReference type="NCBI Taxonomy" id="1121279"/>
    <lineage>
        <taxon>Bacteria</taxon>
        <taxon>Pseudomonadati</taxon>
        <taxon>Pseudomonadota</taxon>
        <taxon>Betaproteobacteria</taxon>
        <taxon>Neisseriales</taxon>
        <taxon>Chitinibacteraceae</taxon>
        <taxon>Chitinimonas</taxon>
    </lineage>
</organism>
<sequence>MKVYKSKPASEAEADTQPAHPRGKVQSLADNSTRQLAQAKQLSALQAKGNGLPLPLRQGIEALSGLDMGGVRVHRNSSKPAQLQAHAYAQGNDIYLGPGTEQHLPHEAWHLVQQRQGRVKPTLQTAGGVSINNDPQLEHEADVMGSKAIQRKAILPLTSHGTATSPISHTSPTQQAAISIVQRKTAVAVTGSIPKQDKMVIDGVRVFDRTYPGEKSILGKKGKGKHRNHTLGWDLYKTAWEKRYEGKTIGDMANDLGCGNTQAEVEEAYANQIDATARSMTLYYGDGHSNMSGGQKYKQAKKEYRKSHDYKHSKKKLTKKEEKEHLNKKRKFAESALDMPTQKEIGLKSKSYKKLKTGLEGERSSLIQEAYDTDDEGL</sequence>
<gene>
    <name evidence="3" type="ORF">SAMN02745887_03730</name>
</gene>
<accession>A0A1K2HRY9</accession>
<feature type="compositionally biased region" description="Basic residues" evidence="1">
    <location>
        <begin position="303"/>
        <end position="318"/>
    </location>
</feature>
<dbReference type="STRING" id="1121279.SAMN02745887_03730"/>
<dbReference type="Proteomes" id="UP000186513">
    <property type="component" value="Unassembled WGS sequence"/>
</dbReference>
<dbReference type="InterPro" id="IPR025295">
    <property type="entry name" value="eCIS_core_dom"/>
</dbReference>
<dbReference type="RefSeq" id="WP_072430200.1">
    <property type="nucleotide sequence ID" value="NZ_FPKR01000019.1"/>
</dbReference>
<evidence type="ECO:0000313" key="3">
    <source>
        <dbReference type="EMBL" id="SFZ79543.1"/>
    </source>
</evidence>
<evidence type="ECO:0000256" key="1">
    <source>
        <dbReference type="SAM" id="MobiDB-lite"/>
    </source>
</evidence>
<reference evidence="3 4" key="1">
    <citation type="submission" date="2016-11" db="EMBL/GenBank/DDBJ databases">
        <authorList>
            <person name="Jaros S."/>
            <person name="Januszkiewicz K."/>
            <person name="Wedrychowicz H."/>
        </authorList>
    </citation>
    <scope>NUCLEOTIDE SEQUENCE [LARGE SCALE GENOMIC DNA]</scope>
    <source>
        <strain evidence="3 4">DSM 18899</strain>
    </source>
</reference>
<evidence type="ECO:0000259" key="2">
    <source>
        <dbReference type="Pfam" id="PF13699"/>
    </source>
</evidence>
<feature type="region of interest" description="Disordered" evidence="1">
    <location>
        <begin position="1"/>
        <end position="35"/>
    </location>
</feature>
<name>A0A1K2HRY9_9NEIS</name>
<dbReference type="AlphaFoldDB" id="A0A1K2HRY9"/>
<protein>
    <recommendedName>
        <fullName evidence="2">eCIS core domain-containing protein</fullName>
    </recommendedName>
</protein>
<proteinExistence type="predicted"/>
<feature type="region of interest" description="Disordered" evidence="1">
    <location>
        <begin position="291"/>
        <end position="354"/>
    </location>
</feature>
<dbReference type="Pfam" id="PF13699">
    <property type="entry name" value="eCIS_core"/>
    <property type="match status" value="1"/>
</dbReference>